<organism evidence="4 5">
    <name type="scientific">Pirellula staleyi (strain ATCC 27377 / DSM 6068 / ICPB 4128)</name>
    <name type="common">Pirella staleyi</name>
    <dbReference type="NCBI Taxonomy" id="530564"/>
    <lineage>
        <taxon>Bacteria</taxon>
        <taxon>Pseudomonadati</taxon>
        <taxon>Planctomycetota</taxon>
        <taxon>Planctomycetia</taxon>
        <taxon>Pirellulales</taxon>
        <taxon>Pirellulaceae</taxon>
        <taxon>Pirellula</taxon>
    </lineage>
</organism>
<dbReference type="KEGG" id="psl:Psta_1772"/>
<feature type="domain" description="Agenet-like" evidence="3">
    <location>
        <begin position="509"/>
        <end position="549"/>
    </location>
</feature>
<dbReference type="Pfam" id="PF05641">
    <property type="entry name" value="Agenet"/>
    <property type="match status" value="1"/>
</dbReference>
<evidence type="ECO:0000256" key="1">
    <source>
        <dbReference type="SAM" id="MobiDB-lite"/>
    </source>
</evidence>
<protein>
    <recommendedName>
        <fullName evidence="3">Agenet-like domain-containing protein</fullName>
    </recommendedName>
</protein>
<sequence length="549" mass="58908" precursor="true">MRSFLATVLALLLGVGAIGCSTPIAPTESKTSTSDGTYEAAIYVDLHRAGESYREYIAANGRGPDSIEAWRQYLWKNHSDTSFLYRLQADGYGFGWNFDPSAGLPTATTPLAQSGLFSARLMADGSLTDVNPAAINLAKQRDARIAAVMPAVPGAPPPPPVVAPPPPAPAGPTKLEPGPEAIQLACERYLQLHEAWVELFAKIDNASEAQSIAAILYSTQADFDFNKNRLSSSGLLQNPGAVSAAHAARYQAALEREKQIVNEHLAKMPDHQAIMQTIASEYMQKITGIAGPNGLLMDMQLALAGRASPSPSSPASSGSVPSLARNSPSTSQPASFPRESPEDRQAKIDQALFRFTSAYEGWLVVLQGITDAQRASLFKSQLRLFDGKFDQVAEELHALGVQGDLRDASPEYRDQLDDLQRRQLEQDQRIAALPDAAAIGTAFTADFAEKGRLGPIRTQLKLQELRGGAPSVASSAPPAATTPSAPGATAPAASSGAYAVGMPIDIEWGGKWWPGKVLRVDGDKTYIAYDDHSDAWNEWVPRDRIRPRP</sequence>
<evidence type="ECO:0000313" key="4">
    <source>
        <dbReference type="EMBL" id="ADB16447.1"/>
    </source>
</evidence>
<evidence type="ECO:0000313" key="5">
    <source>
        <dbReference type="Proteomes" id="UP000001887"/>
    </source>
</evidence>
<feature type="chain" id="PRO_5003035899" description="Agenet-like domain-containing protein" evidence="2">
    <location>
        <begin position="20"/>
        <end position="549"/>
    </location>
</feature>
<proteinExistence type="predicted"/>
<dbReference type="PROSITE" id="PS51257">
    <property type="entry name" value="PROKAR_LIPOPROTEIN"/>
    <property type="match status" value="1"/>
</dbReference>
<feature type="compositionally biased region" description="Polar residues" evidence="1">
    <location>
        <begin position="325"/>
        <end position="334"/>
    </location>
</feature>
<feature type="region of interest" description="Disordered" evidence="1">
    <location>
        <begin position="467"/>
        <end position="494"/>
    </location>
</feature>
<name>D2QYZ2_PIRSD</name>
<dbReference type="Proteomes" id="UP000001887">
    <property type="component" value="Chromosome"/>
</dbReference>
<dbReference type="OrthoDB" id="291633at2"/>
<accession>D2QYZ2</accession>
<keyword evidence="5" id="KW-1185">Reference proteome</keyword>
<keyword evidence="2" id="KW-0732">Signal</keyword>
<feature type="signal peptide" evidence="2">
    <location>
        <begin position="1"/>
        <end position="19"/>
    </location>
</feature>
<dbReference type="InterPro" id="IPR016197">
    <property type="entry name" value="Chromo-like_dom_sf"/>
</dbReference>
<dbReference type="EMBL" id="CP001848">
    <property type="protein sequence ID" value="ADB16447.1"/>
    <property type="molecule type" value="Genomic_DNA"/>
</dbReference>
<reference evidence="4 5" key="1">
    <citation type="journal article" date="2009" name="Stand. Genomic Sci.">
        <title>Complete genome sequence of Pirellula staleyi type strain (ATCC 27377).</title>
        <authorList>
            <person name="Clum A."/>
            <person name="Tindall B.J."/>
            <person name="Sikorski J."/>
            <person name="Ivanova N."/>
            <person name="Mavrommatis K."/>
            <person name="Lucas S."/>
            <person name="Glavina del Rio T."/>
            <person name="Nolan M."/>
            <person name="Chen F."/>
            <person name="Tice H."/>
            <person name="Pitluck S."/>
            <person name="Cheng J.F."/>
            <person name="Chertkov O."/>
            <person name="Brettin T."/>
            <person name="Han C."/>
            <person name="Detter J.C."/>
            <person name="Kuske C."/>
            <person name="Bruce D."/>
            <person name="Goodwin L."/>
            <person name="Ovchinikova G."/>
            <person name="Pati A."/>
            <person name="Mikhailova N."/>
            <person name="Chen A."/>
            <person name="Palaniappan K."/>
            <person name="Land M."/>
            <person name="Hauser L."/>
            <person name="Chang Y.J."/>
            <person name="Jeffries C.D."/>
            <person name="Chain P."/>
            <person name="Rohde M."/>
            <person name="Goker M."/>
            <person name="Bristow J."/>
            <person name="Eisen J.A."/>
            <person name="Markowitz V."/>
            <person name="Hugenholtz P."/>
            <person name="Kyrpides N.C."/>
            <person name="Klenk H.P."/>
            <person name="Lapidus A."/>
        </authorList>
    </citation>
    <scope>NUCLEOTIDE SEQUENCE [LARGE SCALE GENOMIC DNA]</scope>
    <source>
        <strain evidence="5">ATCC 27377 / DSM 6068 / ICPB 4128</strain>
    </source>
</reference>
<dbReference type="PANTHER" id="PTHR48125:SF10">
    <property type="entry name" value="OS12G0136300 PROTEIN"/>
    <property type="match status" value="1"/>
</dbReference>
<dbReference type="InterPro" id="IPR008395">
    <property type="entry name" value="Agenet-like_dom"/>
</dbReference>
<gene>
    <name evidence="4" type="ordered locus">Psta_1772</name>
</gene>
<dbReference type="HOGENOM" id="CLU_495950_0_0_0"/>
<dbReference type="SUPFAM" id="SSF54160">
    <property type="entry name" value="Chromo domain-like"/>
    <property type="match status" value="1"/>
</dbReference>
<evidence type="ECO:0000259" key="3">
    <source>
        <dbReference type="Pfam" id="PF05641"/>
    </source>
</evidence>
<dbReference type="Gene3D" id="2.30.30.140">
    <property type="match status" value="1"/>
</dbReference>
<feature type="region of interest" description="Disordered" evidence="1">
    <location>
        <begin position="306"/>
        <end position="343"/>
    </location>
</feature>
<feature type="compositionally biased region" description="Low complexity" evidence="1">
    <location>
        <begin position="306"/>
        <end position="324"/>
    </location>
</feature>
<evidence type="ECO:0000256" key="2">
    <source>
        <dbReference type="SAM" id="SignalP"/>
    </source>
</evidence>
<dbReference type="AlphaFoldDB" id="D2QYZ2"/>
<dbReference type="PANTHER" id="PTHR48125">
    <property type="entry name" value="LP07818P1"/>
    <property type="match status" value="1"/>
</dbReference>